<dbReference type="InterPro" id="IPR036962">
    <property type="entry name" value="Glyco_hydro_3_N_sf"/>
</dbReference>
<reference evidence="7" key="1">
    <citation type="journal article" date="2014" name="Int. J. Syst. Evol. Microbiol.">
        <title>Complete genome sequence of Corynebacterium casei LMG S-19264T (=DSM 44701T), isolated from a smear-ripened cheese.</title>
        <authorList>
            <consortium name="US DOE Joint Genome Institute (JGI-PGF)"/>
            <person name="Walter F."/>
            <person name="Albersmeier A."/>
            <person name="Kalinowski J."/>
            <person name="Ruckert C."/>
        </authorList>
    </citation>
    <scope>NUCLEOTIDE SEQUENCE</scope>
    <source>
        <strain evidence="7">KCTC 32182</strain>
    </source>
</reference>
<dbReference type="InterPro" id="IPR001764">
    <property type="entry name" value="Glyco_hydro_3_N"/>
</dbReference>
<dbReference type="PROSITE" id="PS00775">
    <property type="entry name" value="GLYCOSYL_HYDROL_F3"/>
    <property type="match status" value="1"/>
</dbReference>
<dbReference type="Pfam" id="PF00933">
    <property type="entry name" value="Glyco_hydro_3"/>
    <property type="match status" value="1"/>
</dbReference>
<dbReference type="SUPFAM" id="SSF52279">
    <property type="entry name" value="Beta-D-glucan exohydrolase, C-terminal domain"/>
    <property type="match status" value="1"/>
</dbReference>
<dbReference type="Proteomes" id="UP000645257">
    <property type="component" value="Unassembled WGS sequence"/>
</dbReference>
<keyword evidence="8" id="KW-1185">Reference proteome</keyword>
<dbReference type="EMBL" id="BMYX01000005">
    <property type="protein sequence ID" value="GGY10730.1"/>
    <property type="molecule type" value="Genomic_DNA"/>
</dbReference>
<dbReference type="InterPro" id="IPR050226">
    <property type="entry name" value="NagZ_Beta-hexosaminidase"/>
</dbReference>
<evidence type="ECO:0000256" key="4">
    <source>
        <dbReference type="ARBA" id="ARBA00022801"/>
    </source>
</evidence>
<protein>
    <recommendedName>
        <fullName evidence="3">beta-N-acetylhexosaminidase</fullName>
        <ecNumber evidence="3">3.2.1.52</ecNumber>
    </recommendedName>
</protein>
<dbReference type="PANTHER" id="PTHR30480">
    <property type="entry name" value="BETA-HEXOSAMINIDASE-RELATED"/>
    <property type="match status" value="1"/>
</dbReference>
<evidence type="ECO:0000256" key="1">
    <source>
        <dbReference type="ARBA" id="ARBA00001231"/>
    </source>
</evidence>
<name>A0A918U8V6_9NEIS</name>
<dbReference type="GO" id="GO:0009254">
    <property type="term" value="P:peptidoglycan turnover"/>
    <property type="evidence" value="ECO:0007669"/>
    <property type="project" value="TreeGrafter"/>
</dbReference>
<gene>
    <name evidence="7" type="ORF">GCM10011289_11880</name>
</gene>
<keyword evidence="5" id="KW-0326">Glycosidase</keyword>
<evidence type="ECO:0000259" key="6">
    <source>
        <dbReference type="Pfam" id="PF00933"/>
    </source>
</evidence>
<dbReference type="GO" id="GO:0004563">
    <property type="term" value="F:beta-N-acetylhexosaminidase activity"/>
    <property type="evidence" value="ECO:0007669"/>
    <property type="project" value="UniProtKB-EC"/>
</dbReference>
<comment type="catalytic activity">
    <reaction evidence="1">
        <text>Hydrolysis of terminal non-reducing N-acetyl-D-hexosamine residues in N-acetyl-beta-D-hexosaminides.</text>
        <dbReference type="EC" id="3.2.1.52"/>
    </reaction>
</comment>
<dbReference type="PANTHER" id="PTHR30480:SF13">
    <property type="entry name" value="BETA-HEXOSAMINIDASE"/>
    <property type="match status" value="1"/>
</dbReference>
<dbReference type="Gene3D" id="3.40.50.1700">
    <property type="entry name" value="Glycoside hydrolase family 3 C-terminal domain"/>
    <property type="match status" value="1"/>
</dbReference>
<dbReference type="InterPro" id="IPR019800">
    <property type="entry name" value="Glyco_hydro_3_AS"/>
</dbReference>
<feature type="domain" description="Glycoside hydrolase family 3 N-terminal" evidence="6">
    <location>
        <begin position="10"/>
        <end position="281"/>
    </location>
</feature>
<dbReference type="SUPFAM" id="SSF51445">
    <property type="entry name" value="(Trans)glycosidases"/>
    <property type="match status" value="1"/>
</dbReference>
<organism evidence="7 8">
    <name type="scientific">Paludibacterium paludis</name>
    <dbReference type="NCBI Taxonomy" id="1225769"/>
    <lineage>
        <taxon>Bacteria</taxon>
        <taxon>Pseudomonadati</taxon>
        <taxon>Pseudomonadota</taxon>
        <taxon>Betaproteobacteria</taxon>
        <taxon>Neisseriales</taxon>
        <taxon>Chromobacteriaceae</taxon>
        <taxon>Paludibacterium</taxon>
    </lineage>
</organism>
<comment type="caution">
    <text evidence="7">The sequence shown here is derived from an EMBL/GenBank/DDBJ whole genome shotgun (WGS) entry which is preliminary data.</text>
</comment>
<sequence length="549" mass="59656">MFRLPRTLSTPFSGNMALGAAFEGTKRDQLAFDQGRVLAAEMAAAGFNVNFAPVVDVNSNPLNPVINVRAFGDDAATVGRLGNSMAEGMKSEGMIATFKHYPGHGDTETDSHYGLPVVKKTRREAYAVDLAPYRDAIAAGRAPEMIMTAHIQYPALDNSLIRTRTGEQMIPPATMSRVIQHDILRGEFGFGGVTVSDALDMKGIADFFEPDDAVIKVFQADVDIALMPVEFRTASGAKRLSVLVDRAAAAVDAGLIDRAAAAVDAGLIDRAALDRSVRRIVAMKLRHGMGHPKPLPSASVIGSPDHRELEKHIAHLSVTALLNRNGVLPLKAEGKRIFIMTPWGEQAEAMRRRFDEHGYRSVKMGKLASMTWSDQKRAIDEADIVVLGTLSTGMSPVERNGDPDAGISRVTAFAGLERQPFTSSGSLVFNVEEDAPSSVLAMRAAGPWEMQRMRYAMEYAKNQNKVIVHVSMRSPYDVVNFDDISDATLATYAYYGYENGWRGQSLPAAVDAMLGYSPLSGKLPVAIYELRPDGSPGALRYSRGFGLRY</sequence>
<evidence type="ECO:0000256" key="2">
    <source>
        <dbReference type="ARBA" id="ARBA00005336"/>
    </source>
</evidence>
<accession>A0A918U8V6</accession>
<dbReference type="EC" id="3.2.1.52" evidence="3"/>
<dbReference type="Gene3D" id="3.20.20.300">
    <property type="entry name" value="Glycoside hydrolase, family 3, N-terminal domain"/>
    <property type="match status" value="1"/>
</dbReference>
<evidence type="ECO:0000313" key="8">
    <source>
        <dbReference type="Proteomes" id="UP000645257"/>
    </source>
</evidence>
<dbReference type="AlphaFoldDB" id="A0A918U8V6"/>
<dbReference type="InterPro" id="IPR036881">
    <property type="entry name" value="Glyco_hydro_3_C_sf"/>
</dbReference>
<dbReference type="InterPro" id="IPR017853">
    <property type="entry name" value="GH"/>
</dbReference>
<evidence type="ECO:0000256" key="5">
    <source>
        <dbReference type="ARBA" id="ARBA00023295"/>
    </source>
</evidence>
<comment type="similarity">
    <text evidence="2">Belongs to the glycosyl hydrolase 3 family.</text>
</comment>
<dbReference type="GO" id="GO:0005975">
    <property type="term" value="P:carbohydrate metabolic process"/>
    <property type="evidence" value="ECO:0007669"/>
    <property type="project" value="InterPro"/>
</dbReference>
<evidence type="ECO:0000256" key="3">
    <source>
        <dbReference type="ARBA" id="ARBA00012663"/>
    </source>
</evidence>
<keyword evidence="4" id="KW-0378">Hydrolase</keyword>
<proteinExistence type="inferred from homology"/>
<reference evidence="7" key="2">
    <citation type="submission" date="2020-09" db="EMBL/GenBank/DDBJ databases">
        <authorList>
            <person name="Sun Q."/>
            <person name="Kim S."/>
        </authorList>
    </citation>
    <scope>NUCLEOTIDE SEQUENCE</scope>
    <source>
        <strain evidence="7">KCTC 32182</strain>
    </source>
</reference>
<evidence type="ECO:0000313" key="7">
    <source>
        <dbReference type="EMBL" id="GGY10730.1"/>
    </source>
</evidence>